<dbReference type="AlphaFoldDB" id="A0A212CAA5"/>
<dbReference type="EMBL" id="MKHE01000023">
    <property type="protein sequence ID" value="OWK02927.1"/>
    <property type="molecule type" value="Genomic_DNA"/>
</dbReference>
<dbReference type="Pfam" id="PF00014">
    <property type="entry name" value="Kunitz_BPTI"/>
    <property type="match status" value="1"/>
</dbReference>
<dbReference type="PANTHER" id="PTHR10083">
    <property type="entry name" value="KUNITZ-TYPE PROTEASE INHIBITOR-RELATED"/>
    <property type="match status" value="1"/>
</dbReference>
<dbReference type="InterPro" id="IPR020901">
    <property type="entry name" value="Prtase_inh_Kunz-CS"/>
</dbReference>
<feature type="signal peptide" evidence="2">
    <location>
        <begin position="1"/>
        <end position="20"/>
    </location>
</feature>
<dbReference type="FunFam" id="4.10.410.10:FF:000005">
    <property type="entry name" value="Pancreatic trypsin inhibitor"/>
    <property type="match status" value="1"/>
</dbReference>
<dbReference type="InterPro" id="IPR050098">
    <property type="entry name" value="TFPI/VKTCI-like"/>
</dbReference>
<dbReference type="PANTHER" id="PTHR10083:SF369">
    <property type="entry name" value="UTERINE PLASMIN_TRYPSIN INHIBITOR"/>
    <property type="match status" value="1"/>
</dbReference>
<organism evidence="4 5">
    <name type="scientific">Cervus elaphus hippelaphus</name>
    <name type="common">European red deer</name>
    <dbReference type="NCBI Taxonomy" id="46360"/>
    <lineage>
        <taxon>Eukaryota</taxon>
        <taxon>Metazoa</taxon>
        <taxon>Chordata</taxon>
        <taxon>Craniata</taxon>
        <taxon>Vertebrata</taxon>
        <taxon>Euteleostomi</taxon>
        <taxon>Mammalia</taxon>
        <taxon>Eutheria</taxon>
        <taxon>Laurasiatheria</taxon>
        <taxon>Artiodactyla</taxon>
        <taxon>Ruminantia</taxon>
        <taxon>Pecora</taxon>
        <taxon>Cervidae</taxon>
        <taxon>Cervinae</taxon>
        <taxon>Cervus</taxon>
    </lineage>
</organism>
<keyword evidence="1" id="KW-1015">Disulfide bond</keyword>
<dbReference type="OrthoDB" id="4473401at2759"/>
<sequence length="151" mass="16498">MSWLCLSAALLVLLVSLVDSTPALRNNIQDQEASKPTFCMEPQLKGDCKATIMRYFYNAKTGLCERFRYGGCGGNRNNFLTKEECMKTCSPLPDSGQGTGGGEGLGKEVGLRGPHTIHPAQCPPPRCCQEGRLQCLVKPTLSEVSRERMAE</sequence>
<keyword evidence="2" id="KW-0732">Signal</keyword>
<evidence type="ECO:0000313" key="4">
    <source>
        <dbReference type="EMBL" id="OWK02927.1"/>
    </source>
</evidence>
<evidence type="ECO:0000259" key="3">
    <source>
        <dbReference type="PROSITE" id="PS50279"/>
    </source>
</evidence>
<dbReference type="InterPro" id="IPR036880">
    <property type="entry name" value="Kunitz_BPTI_sf"/>
</dbReference>
<evidence type="ECO:0000313" key="5">
    <source>
        <dbReference type="Proteomes" id="UP000242450"/>
    </source>
</evidence>
<feature type="non-terminal residue" evidence="4">
    <location>
        <position position="151"/>
    </location>
</feature>
<dbReference type="GO" id="GO:0004867">
    <property type="term" value="F:serine-type endopeptidase inhibitor activity"/>
    <property type="evidence" value="ECO:0007669"/>
    <property type="project" value="InterPro"/>
</dbReference>
<feature type="chain" id="PRO_5013075237" description="BPTI/Kunitz inhibitor domain-containing protein" evidence="2">
    <location>
        <begin position="21"/>
        <end position="151"/>
    </location>
</feature>
<dbReference type="SMART" id="SM00131">
    <property type="entry name" value="KU"/>
    <property type="match status" value="1"/>
</dbReference>
<dbReference type="PROSITE" id="PS50279">
    <property type="entry name" value="BPTI_KUNITZ_2"/>
    <property type="match status" value="1"/>
</dbReference>
<evidence type="ECO:0000256" key="1">
    <source>
        <dbReference type="ARBA" id="ARBA00023157"/>
    </source>
</evidence>
<proteinExistence type="predicted"/>
<dbReference type="PRINTS" id="PR00759">
    <property type="entry name" value="BASICPTASE"/>
</dbReference>
<dbReference type="InterPro" id="IPR002223">
    <property type="entry name" value="Kunitz_BPTI"/>
</dbReference>
<evidence type="ECO:0000256" key="2">
    <source>
        <dbReference type="SAM" id="SignalP"/>
    </source>
</evidence>
<dbReference type="Gene3D" id="4.10.410.10">
    <property type="entry name" value="Pancreatic trypsin inhibitor Kunitz domain"/>
    <property type="match status" value="1"/>
</dbReference>
<dbReference type="Proteomes" id="UP000242450">
    <property type="component" value="Chromosome 23"/>
</dbReference>
<comment type="caution">
    <text evidence="4">The sequence shown here is derived from an EMBL/GenBank/DDBJ whole genome shotgun (WGS) entry which is preliminary data.</text>
</comment>
<gene>
    <name evidence="4" type="ORF">Celaphus_00008014</name>
</gene>
<reference evidence="4 5" key="1">
    <citation type="journal article" date="2018" name="Mol. Genet. Genomics">
        <title>The red deer Cervus elaphus genome CerEla1.0: sequencing, annotating, genes, and chromosomes.</title>
        <authorList>
            <person name="Bana N.A."/>
            <person name="Nyiri A."/>
            <person name="Nagy J."/>
            <person name="Frank K."/>
            <person name="Nagy T."/>
            <person name="Steger V."/>
            <person name="Schiller M."/>
            <person name="Lakatos P."/>
            <person name="Sugar L."/>
            <person name="Horn P."/>
            <person name="Barta E."/>
            <person name="Orosz L."/>
        </authorList>
    </citation>
    <scope>NUCLEOTIDE SEQUENCE [LARGE SCALE GENOMIC DNA]</scope>
    <source>
        <strain evidence="4">Hungarian</strain>
    </source>
</reference>
<protein>
    <recommendedName>
        <fullName evidence="3">BPTI/Kunitz inhibitor domain-containing protein</fullName>
    </recommendedName>
</protein>
<dbReference type="GO" id="GO:0005615">
    <property type="term" value="C:extracellular space"/>
    <property type="evidence" value="ECO:0007669"/>
    <property type="project" value="TreeGrafter"/>
</dbReference>
<dbReference type="PROSITE" id="PS00280">
    <property type="entry name" value="BPTI_KUNITZ_1"/>
    <property type="match status" value="1"/>
</dbReference>
<name>A0A212CAA5_CEREH</name>
<feature type="domain" description="BPTI/Kunitz inhibitor" evidence="3">
    <location>
        <begin position="39"/>
        <end position="89"/>
    </location>
</feature>
<dbReference type="SUPFAM" id="SSF57362">
    <property type="entry name" value="BPTI-like"/>
    <property type="match status" value="1"/>
</dbReference>
<accession>A0A212CAA5</accession>
<keyword evidence="5" id="KW-1185">Reference proteome</keyword>